<organism evidence="4 5">
    <name type="scientific">Conyzicola lurida</name>
    <dbReference type="NCBI Taxonomy" id="1172621"/>
    <lineage>
        <taxon>Bacteria</taxon>
        <taxon>Bacillati</taxon>
        <taxon>Actinomycetota</taxon>
        <taxon>Actinomycetes</taxon>
        <taxon>Micrococcales</taxon>
        <taxon>Microbacteriaceae</taxon>
        <taxon>Conyzicola</taxon>
    </lineage>
</organism>
<reference evidence="4 5" key="1">
    <citation type="submission" date="2020-08" db="EMBL/GenBank/DDBJ databases">
        <title>Sequencing the genomes of 1000 actinobacteria strains.</title>
        <authorList>
            <person name="Klenk H.-P."/>
        </authorList>
    </citation>
    <scope>NUCLEOTIDE SEQUENCE [LARGE SCALE GENOMIC DNA]</scope>
    <source>
        <strain evidence="4 5">DSM 105784</strain>
    </source>
</reference>
<dbReference type="GO" id="GO:0016747">
    <property type="term" value="F:acyltransferase activity, transferring groups other than amino-acyl groups"/>
    <property type="evidence" value="ECO:0007669"/>
    <property type="project" value="InterPro"/>
</dbReference>
<feature type="transmembrane region" description="Helical" evidence="1">
    <location>
        <begin position="21"/>
        <end position="39"/>
    </location>
</feature>
<feature type="domain" description="SGNH" evidence="3">
    <location>
        <begin position="478"/>
        <end position="700"/>
    </location>
</feature>
<dbReference type="InterPro" id="IPR043968">
    <property type="entry name" value="SGNH"/>
</dbReference>
<dbReference type="EMBL" id="JACHMJ010000001">
    <property type="protein sequence ID" value="MBB5845117.1"/>
    <property type="molecule type" value="Genomic_DNA"/>
</dbReference>
<feature type="transmembrane region" description="Helical" evidence="1">
    <location>
        <begin position="160"/>
        <end position="178"/>
    </location>
</feature>
<dbReference type="AlphaFoldDB" id="A0A841APJ9"/>
<dbReference type="Pfam" id="PF01757">
    <property type="entry name" value="Acyl_transf_3"/>
    <property type="match status" value="1"/>
</dbReference>
<evidence type="ECO:0000259" key="3">
    <source>
        <dbReference type="Pfam" id="PF19040"/>
    </source>
</evidence>
<feature type="transmembrane region" description="Helical" evidence="1">
    <location>
        <begin position="391"/>
        <end position="413"/>
    </location>
</feature>
<feature type="transmembrane region" description="Helical" evidence="1">
    <location>
        <begin position="190"/>
        <end position="212"/>
    </location>
</feature>
<feature type="domain" description="Acyltransferase 3" evidence="2">
    <location>
        <begin position="21"/>
        <end position="369"/>
    </location>
</feature>
<dbReference type="PANTHER" id="PTHR23028:SF53">
    <property type="entry name" value="ACYL_TRANSF_3 DOMAIN-CONTAINING PROTEIN"/>
    <property type="match status" value="1"/>
</dbReference>
<evidence type="ECO:0000256" key="1">
    <source>
        <dbReference type="SAM" id="Phobius"/>
    </source>
</evidence>
<feature type="transmembrane region" description="Helical" evidence="1">
    <location>
        <begin position="353"/>
        <end position="370"/>
    </location>
</feature>
<keyword evidence="1" id="KW-0812">Transmembrane</keyword>
<name>A0A841APJ9_9MICO</name>
<dbReference type="GO" id="GO:0016020">
    <property type="term" value="C:membrane"/>
    <property type="evidence" value="ECO:0007669"/>
    <property type="project" value="TreeGrafter"/>
</dbReference>
<feature type="transmembrane region" description="Helical" evidence="1">
    <location>
        <begin position="45"/>
        <end position="67"/>
    </location>
</feature>
<dbReference type="GO" id="GO:0009103">
    <property type="term" value="P:lipopolysaccharide biosynthetic process"/>
    <property type="evidence" value="ECO:0007669"/>
    <property type="project" value="TreeGrafter"/>
</dbReference>
<feature type="transmembrane region" description="Helical" evidence="1">
    <location>
        <begin position="285"/>
        <end position="307"/>
    </location>
</feature>
<feature type="transmembrane region" description="Helical" evidence="1">
    <location>
        <begin position="257"/>
        <end position="279"/>
    </location>
</feature>
<dbReference type="RefSeq" id="WP_184239941.1">
    <property type="nucleotide sequence ID" value="NZ_JACHMJ010000001.1"/>
</dbReference>
<dbReference type="Proteomes" id="UP000536685">
    <property type="component" value="Unassembled WGS sequence"/>
</dbReference>
<keyword evidence="1" id="KW-1133">Transmembrane helix</keyword>
<dbReference type="Pfam" id="PF19040">
    <property type="entry name" value="SGNH"/>
    <property type="match status" value="1"/>
</dbReference>
<keyword evidence="5" id="KW-1185">Reference proteome</keyword>
<accession>A0A841APJ9</accession>
<evidence type="ECO:0000313" key="5">
    <source>
        <dbReference type="Proteomes" id="UP000536685"/>
    </source>
</evidence>
<proteinExistence type="predicted"/>
<evidence type="ECO:0000313" key="4">
    <source>
        <dbReference type="EMBL" id="MBB5845117.1"/>
    </source>
</evidence>
<dbReference type="InterPro" id="IPR002656">
    <property type="entry name" value="Acyl_transf_3_dom"/>
</dbReference>
<dbReference type="PANTHER" id="PTHR23028">
    <property type="entry name" value="ACETYLTRANSFERASE"/>
    <property type="match status" value="1"/>
</dbReference>
<feature type="transmembrane region" description="Helical" evidence="1">
    <location>
        <begin position="328"/>
        <end position="347"/>
    </location>
</feature>
<feature type="transmembrane region" description="Helical" evidence="1">
    <location>
        <begin position="88"/>
        <end position="107"/>
    </location>
</feature>
<protein>
    <submittedName>
        <fullName evidence="4">Peptidoglycan/LPS O-acetylase OafA/YrhL</fullName>
    </submittedName>
</protein>
<sequence>MATTKDGNSTKSVAGGGFRPEIQALRAAAVFIVVVYHLWPAQLPGGYVGVDVFFVISGFLITSHLLGEVHRTGTVSLSRFWARRIRRLLPASLLVLAATLVAALIWLPNTVLQQNLEQIGASAIYLVNWLLARDAVDYLGAENASSMVQHFWSLSVEEQFYIGWPVLLVVVLAIVRIGRSRVAAGRLWPSVRLAVTVALVGVFLVSLAYSIWQTNRSQPLAYFSTFARAWEFAAGALLAAGIVLWPKLGSPAGSTKAPVVGEIATWLGIAMIGGSAFVFQDSSPFPGSIALIPVVGSVLFIVGAGMTGPKSLTRRLFSLTPIQRVGDWSYAIYLWHWPFIVLFPFVFHAELGVVGKVAIAVVSVLLGYLTKILVEDPVRSGRWWARRRWPSFALAVVGALLLITVSTGGSVLVDREKDQARVWAQEQLDSDAPCFGARAMAEGADCAGKFDLSDRTDIGFAATDLDPDWCVAEPGVEWASCEYGDTTDPTATIALVGDSHAASLVPAFDEYFAEQGWRVVTYLRVGCPAATVNTIIVPGREQWAQDECTTWSGRVLDEVEERDDIDVVAFSNFSVAYLSAAVPSDQQLTAQEIASTWTAVEESGKQVVFVRDVPGTGQSNVPNCLAKSVAVESPCSTERSASVPDNAFITATTLDDRVPLIDMTDYFCDEDTCYSVIGDVVTYADSNHVSGTYVKTLAPFLGDRIMAALAR</sequence>
<dbReference type="InterPro" id="IPR050879">
    <property type="entry name" value="Acyltransferase_3"/>
</dbReference>
<feature type="transmembrane region" description="Helical" evidence="1">
    <location>
        <begin position="227"/>
        <end position="245"/>
    </location>
</feature>
<keyword evidence="1" id="KW-0472">Membrane</keyword>
<gene>
    <name evidence="4" type="ORF">HD599_003440</name>
</gene>
<comment type="caution">
    <text evidence="4">The sequence shown here is derived from an EMBL/GenBank/DDBJ whole genome shotgun (WGS) entry which is preliminary data.</text>
</comment>
<evidence type="ECO:0000259" key="2">
    <source>
        <dbReference type="Pfam" id="PF01757"/>
    </source>
</evidence>